<dbReference type="GO" id="GO:0005634">
    <property type="term" value="C:nucleus"/>
    <property type="evidence" value="ECO:0007669"/>
    <property type="project" value="UniProtKB-SubCell"/>
</dbReference>
<dbReference type="PANTHER" id="PTHR45873:SF1">
    <property type="entry name" value="DNA POLYMERASE ETA"/>
    <property type="match status" value="1"/>
</dbReference>
<dbReference type="GO" id="GO:0005657">
    <property type="term" value="C:replication fork"/>
    <property type="evidence" value="ECO:0007669"/>
    <property type="project" value="TreeGrafter"/>
</dbReference>
<dbReference type="InterPro" id="IPR052230">
    <property type="entry name" value="DNA_polymerase_eta"/>
</dbReference>
<organism evidence="9 10">
    <name type="scientific">Cymbomonas tetramitiformis</name>
    <dbReference type="NCBI Taxonomy" id="36881"/>
    <lineage>
        <taxon>Eukaryota</taxon>
        <taxon>Viridiplantae</taxon>
        <taxon>Chlorophyta</taxon>
        <taxon>Pyramimonadophyceae</taxon>
        <taxon>Pyramimonadales</taxon>
        <taxon>Pyramimonadaceae</taxon>
        <taxon>Cymbomonas</taxon>
    </lineage>
</organism>
<dbReference type="GO" id="GO:0046872">
    <property type="term" value="F:metal ion binding"/>
    <property type="evidence" value="ECO:0007669"/>
    <property type="project" value="UniProtKB-KW"/>
</dbReference>
<dbReference type="EMBL" id="LGRX02010680">
    <property type="protein sequence ID" value="KAK3269906.1"/>
    <property type="molecule type" value="Genomic_DNA"/>
</dbReference>
<dbReference type="InterPro" id="IPR043128">
    <property type="entry name" value="Rev_trsase/Diguanyl_cyclase"/>
</dbReference>
<evidence type="ECO:0000256" key="1">
    <source>
        <dbReference type="ARBA" id="ARBA00004123"/>
    </source>
</evidence>
<feature type="domain" description="UmuC" evidence="8">
    <location>
        <begin position="36"/>
        <end position="230"/>
    </location>
</feature>
<evidence type="ECO:0000256" key="5">
    <source>
        <dbReference type="ARBA" id="ARBA00023204"/>
    </source>
</evidence>
<feature type="region of interest" description="Disordered" evidence="7">
    <location>
        <begin position="481"/>
        <end position="549"/>
    </location>
</feature>
<feature type="region of interest" description="Disordered" evidence="7">
    <location>
        <begin position="1"/>
        <end position="24"/>
    </location>
</feature>
<feature type="region of interest" description="Disordered" evidence="7">
    <location>
        <begin position="397"/>
        <end position="423"/>
    </location>
</feature>
<evidence type="ECO:0000313" key="9">
    <source>
        <dbReference type="EMBL" id="KAK3269906.1"/>
    </source>
</evidence>
<comment type="subcellular location">
    <subcellularLocation>
        <location evidence="1">Nucleus</location>
    </subcellularLocation>
</comment>
<evidence type="ECO:0000256" key="4">
    <source>
        <dbReference type="ARBA" id="ARBA00022763"/>
    </source>
</evidence>
<evidence type="ECO:0000259" key="8">
    <source>
        <dbReference type="PROSITE" id="PS50173"/>
    </source>
</evidence>
<dbReference type="SUPFAM" id="SSF56672">
    <property type="entry name" value="DNA/RNA polymerases"/>
    <property type="match status" value="1"/>
</dbReference>
<dbReference type="InterPro" id="IPR001126">
    <property type="entry name" value="UmuC"/>
</dbReference>
<dbReference type="InterPro" id="IPR036775">
    <property type="entry name" value="DNA_pol_Y-fam_lit_finger_sf"/>
</dbReference>
<comment type="caution">
    <text evidence="9">The sequence shown here is derived from an EMBL/GenBank/DDBJ whole genome shotgun (WGS) entry which is preliminary data.</text>
</comment>
<dbReference type="GO" id="GO:0003887">
    <property type="term" value="F:DNA-directed DNA polymerase activity"/>
    <property type="evidence" value="ECO:0007669"/>
    <property type="project" value="TreeGrafter"/>
</dbReference>
<evidence type="ECO:0000256" key="2">
    <source>
        <dbReference type="ARBA" id="ARBA00022679"/>
    </source>
</evidence>
<dbReference type="Gene3D" id="3.40.1170.60">
    <property type="match status" value="1"/>
</dbReference>
<evidence type="ECO:0000256" key="3">
    <source>
        <dbReference type="ARBA" id="ARBA00022723"/>
    </source>
</evidence>
<reference evidence="9 10" key="1">
    <citation type="journal article" date="2015" name="Genome Biol. Evol.">
        <title>Comparative Genomics of a Bacterivorous Green Alga Reveals Evolutionary Causalities and Consequences of Phago-Mixotrophic Mode of Nutrition.</title>
        <authorList>
            <person name="Burns J.A."/>
            <person name="Paasch A."/>
            <person name="Narechania A."/>
            <person name="Kim E."/>
        </authorList>
    </citation>
    <scope>NUCLEOTIDE SEQUENCE [LARGE SCALE GENOMIC DNA]</scope>
    <source>
        <strain evidence="9 10">PLY_AMNH</strain>
    </source>
</reference>
<sequence length="624" mass="65809">MSVMKPKGNRWRDTTAGAPLGNSAPYCPPSTSGRVVIHLDVDCFFAQVEQLRRPSLSGMAICVQQHQDIISVNYRARQAGVKKHMSPAEARQILQRVGGQCVHVYTEKGARVSYKPYRQMSNALLRLAKQVAGVEVIEKASIDEVYATVAPPQGTTHATLQQGLGVAFAMKASICEQLGLICSVGIAHNKLLAKLASKYCKPAGHFVAEDTATTATLLQSSPATALPGCSGALAQQLEALGLRLGGFRDVGLWAREAPKVQRDRADLGTLRMLPICRLGISAEQAAQLWEGARGRCDAVVRDKGPPKTLMVQMSLTATTLAMYSSGHGEEVSAAGGAVGMLEPLRVSERARLSQLLRAMGSDLLERVAEDAQEHHRWPRTLSLTLASHGGRAARCKSAPFPAQEHSTHTAAAPAGGSSHTSASDAAGDFAALDPLVASAATLAQVIMAASPDALLSKVALSASNFVTLTKRAASSSIRSFFSRAPGTTTGSHGERSARAPMAAARSNGTSAAPSGNQLACAMPTHSSFKKARSGGAEDEEQKDGQATTRRVATGLAKLKGPGSEIGGGAGAQTWKARKLRHGQSPCEGERWAQADDAGVCEAGATWEEEEEEGAWGRRRSRAWM</sequence>
<dbReference type="InterPro" id="IPR043502">
    <property type="entry name" value="DNA/RNA_pol_sf"/>
</dbReference>
<proteinExistence type="predicted"/>
<dbReference type="PANTHER" id="PTHR45873">
    <property type="entry name" value="DNA POLYMERASE ETA"/>
    <property type="match status" value="1"/>
</dbReference>
<dbReference type="AlphaFoldDB" id="A0AAE0G1I9"/>
<keyword evidence="5" id="KW-0234">DNA repair</keyword>
<protein>
    <recommendedName>
        <fullName evidence="8">UmuC domain-containing protein</fullName>
    </recommendedName>
</protein>
<keyword evidence="2" id="KW-0808">Transferase</keyword>
<keyword evidence="6" id="KW-0539">Nucleus</keyword>
<dbReference type="Proteomes" id="UP001190700">
    <property type="component" value="Unassembled WGS sequence"/>
</dbReference>
<evidence type="ECO:0000256" key="7">
    <source>
        <dbReference type="SAM" id="MobiDB-lite"/>
    </source>
</evidence>
<feature type="region of interest" description="Disordered" evidence="7">
    <location>
        <begin position="604"/>
        <end position="624"/>
    </location>
</feature>
<keyword evidence="3" id="KW-0479">Metal-binding</keyword>
<dbReference type="GO" id="GO:0003684">
    <property type="term" value="F:damaged DNA binding"/>
    <property type="evidence" value="ECO:0007669"/>
    <property type="project" value="InterPro"/>
</dbReference>
<dbReference type="GO" id="GO:0042276">
    <property type="term" value="P:error-prone translesion synthesis"/>
    <property type="evidence" value="ECO:0007669"/>
    <property type="project" value="TreeGrafter"/>
</dbReference>
<name>A0AAE0G1I9_9CHLO</name>
<evidence type="ECO:0000313" key="10">
    <source>
        <dbReference type="Proteomes" id="UP001190700"/>
    </source>
</evidence>
<dbReference type="GO" id="GO:0006281">
    <property type="term" value="P:DNA repair"/>
    <property type="evidence" value="ECO:0007669"/>
    <property type="project" value="UniProtKB-KW"/>
</dbReference>
<dbReference type="PROSITE" id="PS50173">
    <property type="entry name" value="UMUC"/>
    <property type="match status" value="1"/>
</dbReference>
<keyword evidence="10" id="KW-1185">Reference proteome</keyword>
<keyword evidence="4" id="KW-0227">DNA damage</keyword>
<dbReference type="GO" id="GO:0035861">
    <property type="term" value="C:site of double-strand break"/>
    <property type="evidence" value="ECO:0007669"/>
    <property type="project" value="TreeGrafter"/>
</dbReference>
<accession>A0AAE0G1I9</accession>
<dbReference type="GO" id="GO:0009314">
    <property type="term" value="P:response to radiation"/>
    <property type="evidence" value="ECO:0007669"/>
    <property type="project" value="TreeGrafter"/>
</dbReference>
<dbReference type="SUPFAM" id="SSF100879">
    <property type="entry name" value="Lesion bypass DNA polymerase (Y-family), little finger domain"/>
    <property type="match status" value="1"/>
</dbReference>
<gene>
    <name evidence="9" type="ORF">CYMTET_21673</name>
</gene>
<dbReference type="Gene3D" id="3.30.70.270">
    <property type="match status" value="1"/>
</dbReference>
<dbReference type="Pfam" id="PF00817">
    <property type="entry name" value="IMS"/>
    <property type="match status" value="1"/>
</dbReference>
<feature type="compositionally biased region" description="Polar residues" evidence="7">
    <location>
        <begin position="507"/>
        <end position="517"/>
    </location>
</feature>
<evidence type="ECO:0000256" key="6">
    <source>
        <dbReference type="ARBA" id="ARBA00023242"/>
    </source>
</evidence>